<evidence type="ECO:0000256" key="5">
    <source>
        <dbReference type="ARBA" id="ARBA00051915"/>
    </source>
</evidence>
<keyword evidence="11" id="KW-1185">Reference proteome</keyword>
<evidence type="ECO:0000256" key="7">
    <source>
        <dbReference type="ARBA" id="ARBA00067668"/>
    </source>
</evidence>
<comment type="caution">
    <text evidence="10">The sequence shown here is derived from an EMBL/GenBank/DDBJ whole genome shotgun (WGS) entry which is preliminary data.</text>
</comment>
<evidence type="ECO:0000256" key="2">
    <source>
        <dbReference type="ARBA" id="ARBA00022598"/>
    </source>
</evidence>
<feature type="domain" description="AMP-dependent synthetase/ligase" evidence="8">
    <location>
        <begin position="18"/>
        <end position="398"/>
    </location>
</feature>
<accession>A0A7W6MK43</accession>
<reference evidence="10 11" key="1">
    <citation type="submission" date="2020-08" db="EMBL/GenBank/DDBJ databases">
        <title>Genomic Encyclopedia of Type Strains, Phase IV (KMG-IV): sequencing the most valuable type-strain genomes for metagenomic binning, comparative biology and taxonomic classification.</title>
        <authorList>
            <person name="Goeker M."/>
        </authorList>
    </citation>
    <scope>NUCLEOTIDE SEQUENCE [LARGE SCALE GENOMIC DNA]</scope>
    <source>
        <strain evidence="10 11">DSM 102238</strain>
    </source>
</reference>
<dbReference type="NCBIfam" id="NF004837">
    <property type="entry name" value="PRK06187.1"/>
    <property type="match status" value="1"/>
</dbReference>
<evidence type="ECO:0000256" key="4">
    <source>
        <dbReference type="ARBA" id="ARBA00023098"/>
    </source>
</evidence>
<dbReference type="CDD" id="cd12119">
    <property type="entry name" value="ttLC_FACS_AlkK_like"/>
    <property type="match status" value="1"/>
</dbReference>
<dbReference type="InterPro" id="IPR025110">
    <property type="entry name" value="AMP-bd_C"/>
</dbReference>
<dbReference type="PANTHER" id="PTHR43859">
    <property type="entry name" value="ACYL-ACTIVATING ENZYME"/>
    <property type="match status" value="1"/>
</dbReference>
<keyword evidence="3" id="KW-0276">Fatty acid metabolism</keyword>
<dbReference type="Pfam" id="PF13193">
    <property type="entry name" value="AMP-binding_C"/>
    <property type="match status" value="1"/>
</dbReference>
<proteinExistence type="inferred from homology"/>
<sequence length="550" mass="60782">MLGLMQDWPLLCTKVLDHAALHHGRREVVSRSVEGPIHRTTYAAVRERALRLARRLDMEGIGRGERVATMAWNTWRHLECWYGILGVGAVYHTLNPRLFPDQIAWIMNDAEDRMIFADLTFIPILEAIAPRVPSLRKIVVLTDAAHLPDSTLDLVAYEDWLDEADADFRWVEVDERDAAGMCYTSGTTGNPKGVVYSHRSNILHSFIAIQPDAMNLSSPSRVMPVVPLFHANGWGIAFSCPMVGATMVLPGPKMDGASICELLVGERVTFSAAVPTVWLMLLQHLQASGALLPDLQRVVIGGAACPRIVTETFETLYGVEVVHAWGMTETSPLGTLNVARPETAGQTGEALFDRKQKQGQVPFGVEMKVTDDENRELPRDGKTFGRLKVRGPAVSSAYHRGTGGEAFDTDGWFDTGDVAHIDENGTMQITDRAKDVIKSGGEWISSIDLENLAVSHPDVLEAAVIGIAHPKWDERPLLVVVRRPESALTREAMLDFMAGKVARWWMPDDVAFVDEIPHTATGKIQKMALRRQFEAYRLPGVEALSGDTRV</sequence>
<dbReference type="FunFam" id="3.30.300.30:FF:000008">
    <property type="entry name" value="2,3-dihydroxybenzoate-AMP ligase"/>
    <property type="match status" value="1"/>
</dbReference>
<dbReference type="GO" id="GO:0006631">
    <property type="term" value="P:fatty acid metabolic process"/>
    <property type="evidence" value="ECO:0007669"/>
    <property type="project" value="UniProtKB-KW"/>
</dbReference>
<dbReference type="InterPro" id="IPR000873">
    <property type="entry name" value="AMP-dep_synth/lig_dom"/>
</dbReference>
<dbReference type="PANTHER" id="PTHR43859:SF4">
    <property type="entry name" value="BUTANOATE--COA LIGASE AAE1-RELATED"/>
    <property type="match status" value="1"/>
</dbReference>
<comment type="catalytic activity">
    <reaction evidence="5">
        <text>3-(methylsulfanyl)propanoate + ATP + CoA = 3-(methylsulfanyl)propanoyl-CoA + AMP + diphosphate</text>
        <dbReference type="Rhea" id="RHEA:43052"/>
        <dbReference type="ChEBI" id="CHEBI:30616"/>
        <dbReference type="ChEBI" id="CHEBI:33019"/>
        <dbReference type="ChEBI" id="CHEBI:49016"/>
        <dbReference type="ChEBI" id="CHEBI:57287"/>
        <dbReference type="ChEBI" id="CHEBI:82815"/>
        <dbReference type="ChEBI" id="CHEBI:456215"/>
        <dbReference type="EC" id="6.2.1.44"/>
    </reaction>
    <physiologicalReaction direction="left-to-right" evidence="5">
        <dbReference type="Rhea" id="RHEA:43053"/>
    </physiologicalReaction>
</comment>
<dbReference type="EC" id="6.2.1.44" evidence="6"/>
<comment type="similarity">
    <text evidence="1">Belongs to the ATP-dependent AMP-binding enzyme family.</text>
</comment>
<dbReference type="NCBIfam" id="NF004674">
    <property type="entry name" value="PRK06018.1"/>
    <property type="match status" value="1"/>
</dbReference>
<dbReference type="Proteomes" id="UP000542776">
    <property type="component" value="Unassembled WGS sequence"/>
</dbReference>
<dbReference type="SUPFAM" id="SSF56801">
    <property type="entry name" value="Acetyl-CoA synthetase-like"/>
    <property type="match status" value="1"/>
</dbReference>
<dbReference type="InterPro" id="IPR042099">
    <property type="entry name" value="ANL_N_sf"/>
</dbReference>
<dbReference type="InterPro" id="IPR045851">
    <property type="entry name" value="AMP-bd_C_sf"/>
</dbReference>
<dbReference type="AlphaFoldDB" id="A0A7W6MK43"/>
<name>A0A7W6MK43_9HYPH</name>
<dbReference type="Gene3D" id="3.30.300.30">
    <property type="match status" value="1"/>
</dbReference>
<evidence type="ECO:0000313" key="11">
    <source>
        <dbReference type="Proteomes" id="UP000542776"/>
    </source>
</evidence>
<evidence type="ECO:0000259" key="9">
    <source>
        <dbReference type="Pfam" id="PF13193"/>
    </source>
</evidence>
<dbReference type="EMBL" id="JACIEK010000006">
    <property type="protein sequence ID" value="MBB3998804.1"/>
    <property type="molecule type" value="Genomic_DNA"/>
</dbReference>
<feature type="domain" description="AMP-binding enzyme C-terminal" evidence="9">
    <location>
        <begin position="449"/>
        <end position="523"/>
    </location>
</feature>
<dbReference type="PROSITE" id="PS00455">
    <property type="entry name" value="AMP_BINDING"/>
    <property type="match status" value="1"/>
</dbReference>
<gene>
    <name evidence="10" type="ORF">GGR04_002652</name>
</gene>
<evidence type="ECO:0000313" key="10">
    <source>
        <dbReference type="EMBL" id="MBB3998804.1"/>
    </source>
</evidence>
<evidence type="ECO:0000256" key="1">
    <source>
        <dbReference type="ARBA" id="ARBA00006432"/>
    </source>
</evidence>
<dbReference type="Gene3D" id="3.40.50.12780">
    <property type="entry name" value="N-terminal domain of ligase-like"/>
    <property type="match status" value="1"/>
</dbReference>
<dbReference type="Pfam" id="PF00501">
    <property type="entry name" value="AMP-binding"/>
    <property type="match status" value="1"/>
</dbReference>
<dbReference type="InterPro" id="IPR020845">
    <property type="entry name" value="AMP-binding_CS"/>
</dbReference>
<dbReference type="RefSeq" id="WP_183200323.1">
    <property type="nucleotide sequence ID" value="NZ_JACIEK010000006.1"/>
</dbReference>
<dbReference type="GO" id="GO:0016874">
    <property type="term" value="F:ligase activity"/>
    <property type="evidence" value="ECO:0007669"/>
    <property type="project" value="UniProtKB-KW"/>
</dbReference>
<keyword evidence="2 10" id="KW-0436">Ligase</keyword>
<evidence type="ECO:0000256" key="3">
    <source>
        <dbReference type="ARBA" id="ARBA00022832"/>
    </source>
</evidence>
<keyword evidence="4" id="KW-0443">Lipid metabolism</keyword>
<evidence type="ECO:0000256" key="6">
    <source>
        <dbReference type="ARBA" id="ARBA00066616"/>
    </source>
</evidence>
<evidence type="ECO:0000259" key="8">
    <source>
        <dbReference type="Pfam" id="PF00501"/>
    </source>
</evidence>
<organism evidence="10 11">
    <name type="scientific">Aureimonas pseudogalii</name>
    <dbReference type="NCBI Taxonomy" id="1744844"/>
    <lineage>
        <taxon>Bacteria</taxon>
        <taxon>Pseudomonadati</taxon>
        <taxon>Pseudomonadota</taxon>
        <taxon>Alphaproteobacteria</taxon>
        <taxon>Hyphomicrobiales</taxon>
        <taxon>Aurantimonadaceae</taxon>
        <taxon>Aureimonas</taxon>
    </lineage>
</organism>
<protein>
    <recommendedName>
        <fullName evidence="7">3-methylmercaptopropionyl-CoA ligase</fullName>
        <ecNumber evidence="6">6.2.1.44</ecNumber>
    </recommendedName>
</protein>